<dbReference type="PANTHER" id="PTHR23198:SF6">
    <property type="entry name" value="NUCLEAR PORE COMPLEX PROTEIN NUP98-NUP96"/>
    <property type="match status" value="1"/>
</dbReference>
<dbReference type="GO" id="GO:0000973">
    <property type="term" value="P:post-transcriptional tethering of RNA polymerase II gene DNA at nuclear periphery"/>
    <property type="evidence" value="ECO:0007669"/>
    <property type="project" value="TreeGrafter"/>
</dbReference>
<dbReference type="Pfam" id="PF21240">
    <property type="entry name" value="Nup98_GLEBS"/>
    <property type="match status" value="1"/>
</dbReference>
<dbReference type="GO" id="GO:0003723">
    <property type="term" value="F:RNA binding"/>
    <property type="evidence" value="ECO:0007669"/>
    <property type="project" value="TreeGrafter"/>
</dbReference>
<dbReference type="GeneTree" id="ENSGT00550000074799"/>
<evidence type="ECO:0000313" key="25">
    <source>
        <dbReference type="Ensembl" id="ENSCAFP00020010546.1"/>
    </source>
</evidence>
<evidence type="ECO:0000256" key="21">
    <source>
        <dbReference type="ARBA" id="ARBA00023242"/>
    </source>
</evidence>
<evidence type="ECO:0000256" key="17">
    <source>
        <dbReference type="ARBA" id="ARBA00022990"/>
    </source>
</evidence>
<dbReference type="Pfam" id="PF04096">
    <property type="entry name" value="Nucleoporin2"/>
    <property type="match status" value="1"/>
</dbReference>
<keyword evidence="26" id="KW-1185">Reference proteome</keyword>
<evidence type="ECO:0000256" key="16">
    <source>
        <dbReference type="ARBA" id="ARBA00022927"/>
    </source>
</evidence>
<evidence type="ECO:0000256" key="18">
    <source>
        <dbReference type="ARBA" id="ARBA00023010"/>
    </source>
</evidence>
<dbReference type="GO" id="GO:0006508">
    <property type="term" value="P:proteolysis"/>
    <property type="evidence" value="ECO:0007669"/>
    <property type="project" value="UniProtKB-KW"/>
</dbReference>
<evidence type="ECO:0000256" key="15">
    <source>
        <dbReference type="ARBA" id="ARBA00022843"/>
    </source>
</evidence>
<comment type="function">
    <text evidence="22">Plays a role in the nuclear pore complex (NPC) assembly and/or maintenance. NUP98 and NUP96 are involved in the bidirectional transport across the NPC. May anchor NUP153 and TPR to the NPC. In cooperation with DHX9, plays a role in transcription and alternative splicing activation of a subset of genes. Involved in the localization of DHX9 in discrete intranuclear foci (GLFG-body).</text>
</comment>
<evidence type="ECO:0000256" key="20">
    <source>
        <dbReference type="ARBA" id="ARBA00023136"/>
    </source>
</evidence>
<evidence type="ECO:0000256" key="22">
    <source>
        <dbReference type="ARBA" id="ARBA00059309"/>
    </source>
</evidence>
<evidence type="ECO:0000256" key="23">
    <source>
        <dbReference type="SAM" id="MobiDB-lite"/>
    </source>
</evidence>
<keyword evidence="13" id="KW-0509">mRNA transport</keyword>
<evidence type="ECO:0000256" key="1">
    <source>
        <dbReference type="ARBA" id="ARBA00004567"/>
    </source>
</evidence>
<evidence type="ECO:0000256" key="13">
    <source>
        <dbReference type="ARBA" id="ARBA00022816"/>
    </source>
</evidence>
<keyword evidence="17" id="KW-0007">Acetylation</keyword>
<dbReference type="FunFam" id="3.30.1610.10:FF:000001">
    <property type="entry name" value="Nuclear pore complex protein Nup98-Nup96"/>
    <property type="match status" value="1"/>
</dbReference>
<dbReference type="Proteomes" id="UP000694391">
    <property type="component" value="Unplaced"/>
</dbReference>
<evidence type="ECO:0000256" key="7">
    <source>
        <dbReference type="ARBA" id="ARBA00022499"/>
    </source>
</evidence>
<keyword evidence="10" id="KW-0677">Repeat</keyword>
<evidence type="ECO:0000256" key="14">
    <source>
        <dbReference type="ARBA" id="ARBA00022825"/>
    </source>
</evidence>
<evidence type="ECO:0000256" key="12">
    <source>
        <dbReference type="ARBA" id="ARBA00022813"/>
    </source>
</evidence>
<keyword evidence="15" id="KW-0832">Ubl conjugation</keyword>
<dbReference type="GO" id="GO:0008139">
    <property type="term" value="F:nuclear localization sequence binding"/>
    <property type="evidence" value="ECO:0007669"/>
    <property type="project" value="TreeGrafter"/>
</dbReference>
<keyword evidence="16" id="KW-0653">Protein transport</keyword>
<reference evidence="25" key="2">
    <citation type="submission" date="2025-09" db="UniProtKB">
        <authorList>
            <consortium name="Ensembl"/>
        </authorList>
    </citation>
    <scope>IDENTIFICATION</scope>
</reference>
<evidence type="ECO:0000256" key="4">
    <source>
        <dbReference type="ARBA" id="ARBA00008926"/>
    </source>
</evidence>
<organism evidence="25 26">
    <name type="scientific">Canis lupus dingo</name>
    <name type="common">dingo</name>
    <dbReference type="NCBI Taxonomy" id="286419"/>
    <lineage>
        <taxon>Eukaryota</taxon>
        <taxon>Metazoa</taxon>
        <taxon>Chordata</taxon>
        <taxon>Craniata</taxon>
        <taxon>Vertebrata</taxon>
        <taxon>Euteleostomi</taxon>
        <taxon>Mammalia</taxon>
        <taxon>Eutheria</taxon>
        <taxon>Laurasiatheria</taxon>
        <taxon>Carnivora</taxon>
        <taxon>Caniformia</taxon>
        <taxon>Canidae</taxon>
        <taxon>Canis</taxon>
    </lineage>
</organism>
<evidence type="ECO:0000256" key="6">
    <source>
        <dbReference type="ARBA" id="ARBA00022448"/>
    </source>
</evidence>
<feature type="compositionally biased region" description="Basic and acidic residues" evidence="23">
    <location>
        <begin position="461"/>
        <end position="470"/>
    </location>
</feature>
<gene>
    <name evidence="25" type="primary">NUP98</name>
</gene>
<feature type="region of interest" description="Disordered" evidence="23">
    <location>
        <begin position="452"/>
        <end position="471"/>
    </location>
</feature>
<dbReference type="GO" id="GO:0006606">
    <property type="term" value="P:protein import into nucleus"/>
    <property type="evidence" value="ECO:0007669"/>
    <property type="project" value="TreeGrafter"/>
</dbReference>
<dbReference type="PROSITE" id="PS51434">
    <property type="entry name" value="NUP_C"/>
    <property type="match status" value="1"/>
</dbReference>
<dbReference type="FunFam" id="1.25.40.690:FF:000001">
    <property type="entry name" value="Nuclear pore complex protein Nup98-Nup96"/>
    <property type="match status" value="1"/>
</dbReference>
<evidence type="ECO:0000313" key="26">
    <source>
        <dbReference type="Proteomes" id="UP000694391"/>
    </source>
</evidence>
<feature type="region of interest" description="Disordered" evidence="23">
    <location>
        <begin position="544"/>
        <end position="614"/>
    </location>
</feature>
<evidence type="ECO:0000256" key="8">
    <source>
        <dbReference type="ARBA" id="ARBA00022553"/>
    </source>
</evidence>
<sequence length="1746" mass="190795">MFNKSFGTPFGGGTGGFGTTSTFGQNTGFGTTSGGAFGTSAFGSSNNTGGLFGNSQTKPGGLFGTNSFSQPATSTSTGFGFGTSTGTSNSLFGTASTGTSLFSSQNNAFAQNKPTGFGNFGTSTSSGGLFGTTNTTSNPFGSTSGSLFGPSSFTAAPTGTTIKFNPPTGTDTMVKAGVSTNISTKHQCITAMKEYESKSLEELRLEDYQANRKGPQNQVGAGTTAGLFGSSPATSSATGLFSSSTTNSGFAYGQNKTAFGTSTTGFGTNPGGLFGQQNQQTTSLFSKPFAQAITTQNTGFSFGNTSTLGQPSTNTMGLFGVTQASQPGGLFGTATNTSTGTAFGTGTGLFGQPNTGFGAVGSDLLWHFFFPLVSIALGAGQASLFGNNQPKIGGPLGTGAFGAPGFNTTTATLGFGAPQAPVALTDPNASAAQQAVLQQHINSLTYSPFGDSPLFRNPMSDPKKKEERLKPTNPAAQKALTTPTHYKLTPRPATRVRPKALQTTGTAKSHLFDGLDDDEPSLANGAFMPKKSIKKLVLKNLNNSNLFSPVNRDSEDLASPSDYPENGESKPVEDNHQQDGDDDSLVSRFYTNPIAKPIPQTPESAGNKHNSSSSVDDTIVALNMRAALRNGLEGSSEETSFHEESLQDDREEIENNTYHMHPAGIVLTKVGYYTIPSMDDLAKITNEKGECIVSDFTIGRKGYGSIYFEGDVNLTNLNLDDIVHIRRKEVIVYLDDNQKPPVGEGLNRKAEVTLDGVWPTDKTSRCLIKSPDRLADINYEGRLEAVSRKQGAQFKEYRPETGSWVFKVSHFSKYGLQDSDEEEEERPSKTSTKKLKTAPLPPAGQATPFQMALNGKPAPPPQSPEVEQLGRVVELDSDMVDITQEPVLDSMLEESVPEDQEPVSASTHIASSLGINPHVLQIMKASLLADEEDVDMVLDQRFSHLPSKADTSQEICSPRLPISASHSSKSRSLVGGLLQSKFTSGSFLSPSASVQECRTPRAASLMNIPSTSPWSVPPPLTSVFTVPSPAPEIQLKTVGTRRQPGLVPLEKSVTYGKGKLLMDMALFMGRSFRVGWGPNWTLANSGEQLSGSHELENHQIADSMEYGFLPNPVAVKSLTESPFKVHLEKLSLRQKKPDEDIQLYQIPLELKLKHSTVHVDELCPLIVPNPGVAVIHDYANWVKKASGDFLEAQIVKHWSLTWTLCEALWGHLKEPDSQLDEPSEYIQILERRRTFSRWLSHTAAPLIEEEVSLTRKDKPVEAVFSYLTGKRISEACSLAQQSGDHRLALLLSQLVGSQSIRELLTMQLVDWQQLQANCFIQDERLRIFALLAGKPVWQLTEHRQINVCSFLDWKRALAVHLWYLLPPTASISRALSMYEEAFQSSSEADRYACSPLPSYLEGSGYVIEEEQNSQRPLQDVCFHLLKLYSDRHYDLNQLLEPRSVTADPLDYRLSWHLWEVLRALNYTHLSEQCEGVLQTSYAGQLESEGLWEWAVFVLLHIDNSSMREKAVRELLTRHCQLVETPESWAKETFLTQKLCVPAEWINEAKAVRAHMESDKHLEALYLFKAGHWNRCHKFIIKHLASDAIINENYDYLKGFLEDLAPPERSSLIQDWETSGLVYLDYIRIIEMLHQIQQVDCSVYELEQLHAKVISLCNRIQQMQCYNAKDLLAQSDMAKQAANLLRVVWSLQRAPDTTSDSTPDPQRVPLGLLAPHIGQLPMPEDYALEELRGLTQSYLRELTVGSQ</sequence>
<keyword evidence="9" id="KW-0645">Protease</keyword>
<dbReference type="GO" id="GO:0051028">
    <property type="term" value="P:mRNA transport"/>
    <property type="evidence" value="ECO:0007669"/>
    <property type="project" value="UniProtKB-KW"/>
</dbReference>
<comment type="similarity">
    <text evidence="4">Belongs to the nucleoporin GLFG family.</text>
</comment>
<evidence type="ECO:0000256" key="2">
    <source>
        <dbReference type="ARBA" id="ARBA00004620"/>
    </source>
</evidence>
<evidence type="ECO:0000256" key="19">
    <source>
        <dbReference type="ARBA" id="ARBA00023132"/>
    </source>
</evidence>
<dbReference type="GO" id="GO:0034398">
    <property type="term" value="P:telomere tethering at nuclear periphery"/>
    <property type="evidence" value="ECO:0007669"/>
    <property type="project" value="TreeGrafter"/>
</dbReference>
<dbReference type="GO" id="GO:0006405">
    <property type="term" value="P:RNA export from nucleus"/>
    <property type="evidence" value="ECO:0007669"/>
    <property type="project" value="TreeGrafter"/>
</dbReference>
<keyword evidence="20" id="KW-0472">Membrane</keyword>
<dbReference type="InterPro" id="IPR007230">
    <property type="entry name" value="Nup98_auto-Pept-S59_dom"/>
</dbReference>
<evidence type="ECO:0000259" key="24">
    <source>
        <dbReference type="PROSITE" id="PS51434"/>
    </source>
</evidence>
<evidence type="ECO:0000256" key="9">
    <source>
        <dbReference type="ARBA" id="ARBA00022670"/>
    </source>
</evidence>
<feature type="region of interest" description="Disordered" evidence="23">
    <location>
        <begin position="816"/>
        <end position="865"/>
    </location>
</feature>
<evidence type="ECO:0000256" key="11">
    <source>
        <dbReference type="ARBA" id="ARBA00022801"/>
    </source>
</evidence>
<keyword evidence="18" id="KW-0811">Translocation</keyword>
<dbReference type="Pfam" id="PF12110">
    <property type="entry name" value="Nup96"/>
    <property type="match status" value="1"/>
</dbReference>
<name>A0A8C0K5W1_CANLU</name>
<evidence type="ECO:0000256" key="10">
    <source>
        <dbReference type="ARBA" id="ARBA00022737"/>
    </source>
</evidence>
<keyword evidence="19" id="KW-0906">Nuclear pore complex</keyword>
<dbReference type="GO" id="GO:0044614">
    <property type="term" value="C:nuclear pore cytoplasmic filaments"/>
    <property type="evidence" value="ECO:0007669"/>
    <property type="project" value="TreeGrafter"/>
</dbReference>
<proteinExistence type="inferred from homology"/>
<feature type="domain" description="Peptidase S59" evidence="24">
    <location>
        <begin position="669"/>
        <end position="811"/>
    </location>
</feature>
<feature type="compositionally biased region" description="Polar residues" evidence="23">
    <location>
        <begin position="601"/>
        <end position="614"/>
    </location>
</feature>
<keyword evidence="8" id="KW-0597">Phosphoprotein</keyword>
<accession>A0A8C0K5W1</accession>
<dbReference type="FunFam" id="1.10.10.2360:FF:000001">
    <property type="entry name" value="Nuclear pore complex protein Nup98-Nup96"/>
    <property type="match status" value="1"/>
</dbReference>
<dbReference type="GO" id="GO:0008236">
    <property type="term" value="F:serine-type peptidase activity"/>
    <property type="evidence" value="ECO:0007669"/>
    <property type="project" value="UniProtKB-KW"/>
</dbReference>
<keyword evidence="7" id="KW-1017">Isopeptide bond</keyword>
<comment type="subcellular location">
    <subcellularLocation>
        <location evidence="2">Nucleus membrane</location>
        <topology evidence="2">Peripheral membrane protein</topology>
        <orientation evidence="2">Nucleoplasmic side</orientation>
    </subcellularLocation>
    <subcellularLocation>
        <location evidence="1">Nucleus</location>
        <location evidence="1">Nuclear pore complex</location>
    </subcellularLocation>
    <subcellularLocation>
        <location evidence="3">Nucleus</location>
        <location evidence="3">Nucleoplasm</location>
    </subcellularLocation>
</comment>
<evidence type="ECO:0000256" key="3">
    <source>
        <dbReference type="ARBA" id="ARBA00004642"/>
    </source>
</evidence>
<dbReference type="InterPro" id="IPR037665">
    <property type="entry name" value="Nucleoporin_S59-like"/>
</dbReference>
<keyword evidence="21" id="KW-0539">Nucleus</keyword>
<reference evidence="25" key="1">
    <citation type="submission" date="2025-08" db="UniProtKB">
        <authorList>
            <consortium name="Ensembl"/>
        </authorList>
    </citation>
    <scope>IDENTIFICATION</scope>
</reference>
<dbReference type="GO" id="GO:0005654">
    <property type="term" value="C:nucleoplasm"/>
    <property type="evidence" value="ECO:0007669"/>
    <property type="project" value="UniProtKB-SubCell"/>
</dbReference>
<dbReference type="GO" id="GO:0017056">
    <property type="term" value="F:structural constituent of nuclear pore"/>
    <property type="evidence" value="ECO:0007669"/>
    <property type="project" value="InterPro"/>
</dbReference>
<keyword evidence="6" id="KW-0813">Transport</keyword>
<dbReference type="Gene3D" id="3.30.1610.10">
    <property type="entry name" value="Peptidase S59, nucleoporin"/>
    <property type="match status" value="1"/>
</dbReference>
<dbReference type="Gene3D" id="1.10.10.2360">
    <property type="match status" value="1"/>
</dbReference>
<keyword evidence="14" id="KW-0720">Serine protease</keyword>
<keyword evidence="12" id="KW-0068">Autocatalytic cleavage</keyword>
<dbReference type="PANTHER" id="PTHR23198">
    <property type="entry name" value="NUCLEOPORIN"/>
    <property type="match status" value="1"/>
</dbReference>
<evidence type="ECO:0000256" key="5">
    <source>
        <dbReference type="ARBA" id="ARBA00013472"/>
    </source>
</evidence>
<dbReference type="InterPro" id="IPR021967">
    <property type="entry name" value="Nup98_C"/>
</dbReference>
<feature type="compositionally biased region" description="Basic and acidic residues" evidence="23">
    <location>
        <begin position="567"/>
        <end position="579"/>
    </location>
</feature>
<keyword evidence="11" id="KW-0378">Hydrolase</keyword>
<dbReference type="Ensembl" id="ENSCAFT00020012249.1">
    <property type="protein sequence ID" value="ENSCAFP00020010546.1"/>
    <property type="gene ID" value="ENSCAFG00020005128.1"/>
</dbReference>
<dbReference type="SUPFAM" id="SSF82215">
    <property type="entry name" value="C-terminal autoproteolytic domain of nucleoporin nup98"/>
    <property type="match status" value="1"/>
</dbReference>
<dbReference type="GO" id="GO:0031965">
    <property type="term" value="C:nuclear membrane"/>
    <property type="evidence" value="ECO:0007669"/>
    <property type="project" value="UniProtKB-SubCell"/>
</dbReference>
<dbReference type="InterPro" id="IPR036903">
    <property type="entry name" value="Nup98_auto-Pept-S59_dom_sf"/>
</dbReference>
<dbReference type="Gene3D" id="1.25.40.690">
    <property type="match status" value="1"/>
</dbReference>
<protein>
    <recommendedName>
        <fullName evidence="5">Nuclear pore complex protein Nup98-Nup96</fullName>
    </recommendedName>
</protein>